<name>A0A382N190_9ZZZZ</name>
<dbReference type="AlphaFoldDB" id="A0A382N190"/>
<feature type="non-terminal residue" evidence="1">
    <location>
        <position position="58"/>
    </location>
</feature>
<protein>
    <recommendedName>
        <fullName evidence="2">Deoxyribose-phosphate aldolase</fullName>
    </recommendedName>
</protein>
<dbReference type="GO" id="GO:0009264">
    <property type="term" value="P:deoxyribonucleotide catabolic process"/>
    <property type="evidence" value="ECO:0007669"/>
    <property type="project" value="InterPro"/>
</dbReference>
<organism evidence="1">
    <name type="scientific">marine metagenome</name>
    <dbReference type="NCBI Taxonomy" id="408172"/>
    <lineage>
        <taxon>unclassified sequences</taxon>
        <taxon>metagenomes</taxon>
        <taxon>ecological metagenomes</taxon>
    </lineage>
</organism>
<dbReference type="InterPro" id="IPR013785">
    <property type="entry name" value="Aldolase_TIM"/>
</dbReference>
<accession>A0A382N190</accession>
<dbReference type="Gene3D" id="3.20.20.70">
    <property type="entry name" value="Aldolase class I"/>
    <property type="match status" value="1"/>
</dbReference>
<dbReference type="GO" id="GO:0005737">
    <property type="term" value="C:cytoplasm"/>
    <property type="evidence" value="ECO:0007669"/>
    <property type="project" value="InterPro"/>
</dbReference>
<sequence>MKYTYEELAKMIDHSLLHPTMTDADLEEGCRLAAEYGVASVCIKPYAVKRAVELLRDT</sequence>
<dbReference type="GO" id="GO:0004139">
    <property type="term" value="F:deoxyribose-phosphate aldolase activity"/>
    <property type="evidence" value="ECO:0007669"/>
    <property type="project" value="InterPro"/>
</dbReference>
<dbReference type="InterPro" id="IPR011343">
    <property type="entry name" value="DeoC"/>
</dbReference>
<dbReference type="SUPFAM" id="SSF51569">
    <property type="entry name" value="Aldolase"/>
    <property type="match status" value="1"/>
</dbReference>
<evidence type="ECO:0000313" key="1">
    <source>
        <dbReference type="EMBL" id="SVC54125.1"/>
    </source>
</evidence>
<evidence type="ECO:0008006" key="2">
    <source>
        <dbReference type="Google" id="ProtNLM"/>
    </source>
</evidence>
<gene>
    <name evidence="1" type="ORF">METZ01_LOCUS306979</name>
</gene>
<dbReference type="PANTHER" id="PTHR10889:SF1">
    <property type="entry name" value="DEOXYRIBOSE-PHOSPHATE ALDOLASE"/>
    <property type="match status" value="1"/>
</dbReference>
<dbReference type="EMBL" id="UINC01096877">
    <property type="protein sequence ID" value="SVC54125.1"/>
    <property type="molecule type" value="Genomic_DNA"/>
</dbReference>
<proteinExistence type="predicted"/>
<dbReference type="PANTHER" id="PTHR10889">
    <property type="entry name" value="DEOXYRIBOSE-PHOSPHATE ALDOLASE"/>
    <property type="match status" value="1"/>
</dbReference>
<dbReference type="GO" id="GO:0016052">
    <property type="term" value="P:carbohydrate catabolic process"/>
    <property type="evidence" value="ECO:0007669"/>
    <property type="project" value="TreeGrafter"/>
</dbReference>
<reference evidence="1" key="1">
    <citation type="submission" date="2018-05" db="EMBL/GenBank/DDBJ databases">
        <authorList>
            <person name="Lanie J.A."/>
            <person name="Ng W.-L."/>
            <person name="Kazmierczak K.M."/>
            <person name="Andrzejewski T.M."/>
            <person name="Davidsen T.M."/>
            <person name="Wayne K.J."/>
            <person name="Tettelin H."/>
            <person name="Glass J.I."/>
            <person name="Rusch D."/>
            <person name="Podicherti R."/>
            <person name="Tsui H.-C.T."/>
            <person name="Winkler M.E."/>
        </authorList>
    </citation>
    <scope>NUCLEOTIDE SEQUENCE</scope>
</reference>